<feature type="transmembrane region" description="Helical" evidence="2">
    <location>
        <begin position="549"/>
        <end position="568"/>
    </location>
</feature>
<organism evidence="3 4">
    <name type="scientific">Uncinocarpus reesii (strain UAMH 1704)</name>
    <dbReference type="NCBI Taxonomy" id="336963"/>
    <lineage>
        <taxon>Eukaryota</taxon>
        <taxon>Fungi</taxon>
        <taxon>Dikarya</taxon>
        <taxon>Ascomycota</taxon>
        <taxon>Pezizomycotina</taxon>
        <taxon>Eurotiomycetes</taxon>
        <taxon>Eurotiomycetidae</taxon>
        <taxon>Onygenales</taxon>
        <taxon>Onygenaceae</taxon>
        <taxon>Uncinocarpus</taxon>
    </lineage>
</organism>
<evidence type="ECO:0000313" key="4">
    <source>
        <dbReference type="Proteomes" id="UP000002058"/>
    </source>
</evidence>
<keyword evidence="2" id="KW-0812">Transmembrane</keyword>
<dbReference type="eggNOG" id="ENOG502RXR7">
    <property type="taxonomic scope" value="Eukaryota"/>
</dbReference>
<dbReference type="VEuPathDB" id="FungiDB:UREG_04231"/>
<dbReference type="EMBL" id="CH476616">
    <property type="protein sequence ID" value="EEP79385.1"/>
    <property type="molecule type" value="Genomic_DNA"/>
</dbReference>
<protein>
    <submittedName>
        <fullName evidence="3">Uncharacterized protein</fullName>
    </submittedName>
</protein>
<evidence type="ECO:0000256" key="1">
    <source>
        <dbReference type="SAM" id="Coils"/>
    </source>
</evidence>
<dbReference type="AlphaFoldDB" id="C4JN23"/>
<dbReference type="PANTHER" id="PTHR42032:SF1">
    <property type="entry name" value="YALI0E30679P"/>
    <property type="match status" value="1"/>
</dbReference>
<keyword evidence="2" id="KW-0472">Membrane</keyword>
<name>C4JN23_UNCRE</name>
<dbReference type="RefSeq" id="XP_002544714.1">
    <property type="nucleotide sequence ID" value="XM_002544668.1"/>
</dbReference>
<evidence type="ECO:0000256" key="2">
    <source>
        <dbReference type="SAM" id="Phobius"/>
    </source>
</evidence>
<dbReference type="OrthoDB" id="5422510at2759"/>
<gene>
    <name evidence="3" type="ORF">UREG_04231</name>
</gene>
<dbReference type="PANTHER" id="PTHR42032">
    <property type="entry name" value="YALI0E30679P"/>
    <property type="match status" value="1"/>
</dbReference>
<proteinExistence type="predicted"/>
<reference evidence="4" key="1">
    <citation type="journal article" date="2009" name="Genome Res.">
        <title>Comparative genomic analyses of the human fungal pathogens Coccidioides and their relatives.</title>
        <authorList>
            <person name="Sharpton T.J."/>
            <person name="Stajich J.E."/>
            <person name="Rounsley S.D."/>
            <person name="Gardner M.J."/>
            <person name="Wortman J.R."/>
            <person name="Jordar V.S."/>
            <person name="Maiti R."/>
            <person name="Kodira C.D."/>
            <person name="Neafsey D.E."/>
            <person name="Zeng Q."/>
            <person name="Hung C.-Y."/>
            <person name="McMahan C."/>
            <person name="Muszewska A."/>
            <person name="Grynberg M."/>
            <person name="Mandel M.A."/>
            <person name="Kellner E.M."/>
            <person name="Barker B.M."/>
            <person name="Galgiani J.N."/>
            <person name="Orbach M.J."/>
            <person name="Kirkland T.N."/>
            <person name="Cole G.T."/>
            <person name="Henn M.R."/>
            <person name="Birren B.W."/>
            <person name="Taylor J.W."/>
        </authorList>
    </citation>
    <scope>NUCLEOTIDE SEQUENCE [LARGE SCALE GENOMIC DNA]</scope>
    <source>
        <strain evidence="4">UAMH 1704</strain>
    </source>
</reference>
<dbReference type="HOGENOM" id="CLU_025640_2_1_1"/>
<keyword evidence="1" id="KW-0175">Coiled coil</keyword>
<dbReference type="Proteomes" id="UP000002058">
    <property type="component" value="Unassembled WGS sequence"/>
</dbReference>
<dbReference type="STRING" id="336963.C4JN23"/>
<dbReference type="OMA" id="LHIHEMI"/>
<evidence type="ECO:0000313" key="3">
    <source>
        <dbReference type="EMBL" id="EEP79385.1"/>
    </source>
</evidence>
<feature type="coiled-coil region" evidence="1">
    <location>
        <begin position="467"/>
        <end position="494"/>
    </location>
</feature>
<accession>C4JN23</accession>
<sequence>MLINLDGLKARSEKDPSSHTLAEVQKWLILRPGFEQQATAIENQADKQRGLNKAAKANIPGFSPEDNARGSETLDDEQRRMGVRVLLAVPAQSSYMDVILQQPDGLVAGAKSTIFALAGRLASHPTASRVVVIPGRDGRRLATVPVVNSSEAAPKERRLSVSPSSQFRHRHGSRIISPIRGNLRRATTFSDTLSEARESIKTSTDDVLRPRVSSQTNDSNWQSAPLVLALLPAIGGIFFKDGGALLTDVTLLCLAAVFLNWSVRLPWDWYHSARATVVGDSNDDLVATGHFPKKLDGDSGSDTALAQKKAILASSKSPRPSDRVVTASQELYTHESIALASCFLCPLLGTWMLHTIRSQLSRPAGGLVSNYNLSVFLLAAEIRPFSHVLKMIQARTLHLQRVVKSASRNQEMADPSKLVDMAGRLDALDAFVSGLTSSELTHQTAQVFSEAGKELDQKIRQIDTQTRKAIQGDIAALTRAVRKYEKRLTMSELQTNARFNNLESHIYNISPNNAIHAKPEISPSFLWALGLATSFRNALVLPWRMSRAVIMLPVLATTWWFSLLVKSFRLDARSDISNQRRIGRTGVRL</sequence>
<dbReference type="GeneID" id="8437080"/>
<keyword evidence="2" id="KW-1133">Transmembrane helix</keyword>
<dbReference type="KEGG" id="ure:UREG_04231"/>
<keyword evidence="4" id="KW-1185">Reference proteome</keyword>
<dbReference type="InParanoid" id="C4JN23"/>